<accession>A0A5A7ZNE8</accession>
<dbReference type="EMBL" id="VIBR01000002">
    <property type="protein sequence ID" value="KAA0117470.1"/>
    <property type="molecule type" value="Genomic_DNA"/>
</dbReference>
<dbReference type="AlphaFoldDB" id="A0A5A7ZNE8"/>
<proteinExistence type="predicted"/>
<comment type="caution">
    <text evidence="1">The sequence shown here is derived from an EMBL/GenBank/DDBJ whole genome shotgun (WGS) entry which is preliminary data.</text>
</comment>
<evidence type="ECO:0000313" key="2">
    <source>
        <dbReference type="Proteomes" id="UP000324105"/>
    </source>
</evidence>
<reference evidence="1 2" key="1">
    <citation type="submission" date="2019-06" db="EMBL/GenBank/DDBJ databases">
        <title>Genome sequence and analysis of a MDR-Streptococcus sanguis isolated from throat swab of children with scarlet fever from Hangzhou,China.</title>
        <authorList>
            <person name="Huang Y."/>
            <person name="Xie L."/>
            <person name="Liu W."/>
        </authorList>
    </citation>
    <scope>NUCLEOTIDE SEQUENCE [LARGE SCALE GENOMIC DNA]</scope>
    <source>
        <strain evidence="1 2">S28</strain>
    </source>
</reference>
<sequence length="33" mass="3643">MIIEDKHNRKVGHVTLFSGVPNSAVEFGKGIDF</sequence>
<organism evidence="1 2">
    <name type="scientific">Streptococcus sanguinis</name>
    <dbReference type="NCBI Taxonomy" id="1305"/>
    <lineage>
        <taxon>Bacteria</taxon>
        <taxon>Bacillati</taxon>
        <taxon>Bacillota</taxon>
        <taxon>Bacilli</taxon>
        <taxon>Lactobacillales</taxon>
        <taxon>Streptococcaceae</taxon>
        <taxon>Streptococcus</taxon>
    </lineage>
</organism>
<gene>
    <name evidence="1" type="ORF">FKX92_05075</name>
</gene>
<evidence type="ECO:0000313" key="1">
    <source>
        <dbReference type="EMBL" id="KAA0117470.1"/>
    </source>
</evidence>
<dbReference type="Proteomes" id="UP000324105">
    <property type="component" value="Unassembled WGS sequence"/>
</dbReference>
<name>A0A5A7ZNE8_STRSA</name>
<protein>
    <submittedName>
        <fullName evidence="1">Phosphoribosylaminoimidazole carboxylase</fullName>
    </submittedName>
</protein>